<gene>
    <name evidence="11" type="ORF">ACFSJG_06100</name>
</gene>
<evidence type="ECO:0000256" key="8">
    <source>
        <dbReference type="ARBA" id="ARBA00048988"/>
    </source>
</evidence>
<dbReference type="PANTHER" id="PTHR11070:SF45">
    <property type="entry name" value="DNA 3'-5' HELICASE"/>
    <property type="match status" value="1"/>
</dbReference>
<dbReference type="GO" id="GO:0004527">
    <property type="term" value="F:exonuclease activity"/>
    <property type="evidence" value="ECO:0007669"/>
    <property type="project" value="UniProtKB-KW"/>
</dbReference>
<comment type="catalytic activity">
    <reaction evidence="8">
        <text>ATP + H2O = ADP + phosphate + H(+)</text>
        <dbReference type="Rhea" id="RHEA:13065"/>
        <dbReference type="ChEBI" id="CHEBI:15377"/>
        <dbReference type="ChEBI" id="CHEBI:15378"/>
        <dbReference type="ChEBI" id="CHEBI:30616"/>
        <dbReference type="ChEBI" id="CHEBI:43474"/>
        <dbReference type="ChEBI" id="CHEBI:456216"/>
        <dbReference type="EC" id="5.6.2.4"/>
    </reaction>
</comment>
<protein>
    <recommendedName>
        <fullName evidence="7">DNA 3'-5' helicase</fullName>
        <ecNumber evidence="7">5.6.2.4</ecNumber>
    </recommendedName>
</protein>
<keyword evidence="1 9" id="KW-0547">Nucleotide-binding</keyword>
<name>A0ABW4P435_9NOCA</name>
<evidence type="ECO:0000256" key="1">
    <source>
        <dbReference type="ARBA" id="ARBA00022741"/>
    </source>
</evidence>
<evidence type="ECO:0000256" key="6">
    <source>
        <dbReference type="ARBA" id="ARBA00034617"/>
    </source>
</evidence>
<keyword evidence="3 9" id="KW-0347">Helicase</keyword>
<dbReference type="SUPFAM" id="SSF52540">
    <property type="entry name" value="P-loop containing nucleoside triphosphate hydrolases"/>
    <property type="match status" value="1"/>
</dbReference>
<evidence type="ECO:0000256" key="2">
    <source>
        <dbReference type="ARBA" id="ARBA00022801"/>
    </source>
</evidence>
<feature type="domain" description="UvrD-like helicase ATP-binding" evidence="10">
    <location>
        <begin position="263"/>
        <end position="586"/>
    </location>
</feature>
<evidence type="ECO:0000256" key="5">
    <source>
        <dbReference type="ARBA" id="ARBA00023235"/>
    </source>
</evidence>
<feature type="binding site" evidence="9">
    <location>
        <begin position="284"/>
        <end position="291"/>
    </location>
    <ligand>
        <name>ATP</name>
        <dbReference type="ChEBI" id="CHEBI:30616"/>
    </ligand>
</feature>
<evidence type="ECO:0000256" key="9">
    <source>
        <dbReference type="PROSITE-ProRule" id="PRU00560"/>
    </source>
</evidence>
<dbReference type="InterPro" id="IPR014016">
    <property type="entry name" value="UvrD-like_ATP-bd"/>
</dbReference>
<dbReference type="InterPro" id="IPR014017">
    <property type="entry name" value="DNA_helicase_UvrD-like_C"/>
</dbReference>
<dbReference type="EMBL" id="JBHUFB010000008">
    <property type="protein sequence ID" value="MFD1811780.1"/>
    <property type="molecule type" value="Genomic_DNA"/>
</dbReference>
<dbReference type="InterPro" id="IPR027417">
    <property type="entry name" value="P-loop_NTPase"/>
</dbReference>
<dbReference type="PANTHER" id="PTHR11070">
    <property type="entry name" value="UVRD / RECB / PCRA DNA HELICASE FAMILY MEMBER"/>
    <property type="match status" value="1"/>
</dbReference>
<evidence type="ECO:0000256" key="3">
    <source>
        <dbReference type="ARBA" id="ARBA00022806"/>
    </source>
</evidence>
<evidence type="ECO:0000313" key="12">
    <source>
        <dbReference type="Proteomes" id="UP001597286"/>
    </source>
</evidence>
<keyword evidence="11" id="KW-0269">Exonuclease</keyword>
<keyword evidence="2 9" id="KW-0378">Hydrolase</keyword>
<reference evidence="12" key="1">
    <citation type="journal article" date="2019" name="Int. J. Syst. Evol. Microbiol.">
        <title>The Global Catalogue of Microorganisms (GCM) 10K type strain sequencing project: providing services to taxonomists for standard genome sequencing and annotation.</title>
        <authorList>
            <consortium name="The Broad Institute Genomics Platform"/>
            <consortium name="The Broad Institute Genome Sequencing Center for Infectious Disease"/>
            <person name="Wu L."/>
            <person name="Ma J."/>
        </authorList>
    </citation>
    <scope>NUCLEOTIDE SEQUENCE [LARGE SCALE GENOMIC DNA]</scope>
    <source>
        <strain evidence="12">DT72</strain>
    </source>
</reference>
<dbReference type="InterPro" id="IPR000212">
    <property type="entry name" value="DNA_helicase_UvrD/REP"/>
</dbReference>
<dbReference type="Gene3D" id="3.40.50.300">
    <property type="entry name" value="P-loop containing nucleotide triphosphate hydrolases"/>
    <property type="match status" value="2"/>
</dbReference>
<dbReference type="EC" id="5.6.2.4" evidence="7"/>
<keyword evidence="5" id="KW-0413">Isomerase</keyword>
<evidence type="ECO:0000256" key="4">
    <source>
        <dbReference type="ARBA" id="ARBA00022840"/>
    </source>
</evidence>
<dbReference type="Pfam" id="PF13361">
    <property type="entry name" value="UvrD_C"/>
    <property type="match status" value="1"/>
</dbReference>
<organism evidence="11 12">
    <name type="scientific">Rhodococcus gannanensis</name>
    <dbReference type="NCBI Taxonomy" id="1960308"/>
    <lineage>
        <taxon>Bacteria</taxon>
        <taxon>Bacillati</taxon>
        <taxon>Actinomycetota</taxon>
        <taxon>Actinomycetes</taxon>
        <taxon>Mycobacteriales</taxon>
        <taxon>Nocardiaceae</taxon>
        <taxon>Rhodococcus</taxon>
    </lineage>
</organism>
<keyword evidence="12" id="KW-1185">Reference proteome</keyword>
<keyword evidence="4 9" id="KW-0067">ATP-binding</keyword>
<evidence type="ECO:0000313" key="11">
    <source>
        <dbReference type="EMBL" id="MFD1811780.1"/>
    </source>
</evidence>
<dbReference type="RefSeq" id="WP_378484323.1">
    <property type="nucleotide sequence ID" value="NZ_JBHUFB010000008.1"/>
</dbReference>
<accession>A0ABW4P435</accession>
<comment type="catalytic activity">
    <reaction evidence="6">
        <text>Couples ATP hydrolysis with the unwinding of duplex DNA by translocating in the 3'-5' direction.</text>
        <dbReference type="EC" id="5.6.2.4"/>
    </reaction>
</comment>
<proteinExistence type="predicted"/>
<dbReference type="PROSITE" id="PS51198">
    <property type="entry name" value="UVRD_HELICASE_ATP_BIND"/>
    <property type="match status" value="1"/>
</dbReference>
<sequence>MANLVIASNSKAMPKLDGSIKNKVWAFIEKLSADHTSPGLHIEPLNAAVDPRVRTGRVDLHFRAILFKIDDKLGDDPTFIYMGTWPHDEANKLAERSRLRVNPINGVLEGIIGELDGENDRKKRTVVPDPRGELDRAIKAQTKSYLAERFSLADLTGRLGLDPDLAERAYNATDEDTLLDIAANAVGWQGSALLDLATGLHIDTIREKHGFSDIPVDDALDEDEQILKALEQPASKMQFTFVEDNEELRRVIEGGDFAAWRTFLHPEQRKYVEQNHNGAFRLSGGAGTGKTVVAIHRARRLAQADPTARIVLTTYNKTLATDLKAALLTLDPNVAIADRLGEPGIYVGGIDALGNAVLNQSGDIADAAENVLGYRGAELTHLRTNIDKTWRDVAQSVSSGLDAKLATPGFLENEYVAVVLANKVTTLEQYAKVARPGRGVRLSRPQRIAVWKLVEAYRRQARMDGSLSFPEVLALAAEQLRLRAEKSKGHFADHVLVDEAQDLHATHWALLRNLVAEGANDLFIAEDSHQRIYGQPVVLSRFGIKIVGRARRLTLNYRTTAQNLHFAVSILSGAEYKDLEQGEESTAEYRSVRLGPNPQLVECTDAADELDKVADLVRSWITPEEGSDEPAVDPSTVAVLTRGQADRSQFVRALGERGIDARALDSNPAAPGHVQVLTMHRSKGMEFSRVILAGVDHAHVPSAATLRSVPEEERDEAMLRERSLLYVAASRARDALVVTWSGKKSELLGSPSE</sequence>
<evidence type="ECO:0000259" key="10">
    <source>
        <dbReference type="PROSITE" id="PS51198"/>
    </source>
</evidence>
<dbReference type="Proteomes" id="UP001597286">
    <property type="component" value="Unassembled WGS sequence"/>
</dbReference>
<keyword evidence="11" id="KW-0540">Nuclease</keyword>
<dbReference type="Pfam" id="PF00580">
    <property type="entry name" value="UvrD-helicase"/>
    <property type="match status" value="1"/>
</dbReference>
<evidence type="ECO:0000256" key="7">
    <source>
        <dbReference type="ARBA" id="ARBA00034808"/>
    </source>
</evidence>
<comment type="caution">
    <text evidence="11">The sequence shown here is derived from an EMBL/GenBank/DDBJ whole genome shotgun (WGS) entry which is preliminary data.</text>
</comment>